<keyword evidence="1" id="KW-0479">Metal-binding</keyword>
<dbReference type="GO" id="GO:0046872">
    <property type="term" value="F:metal ion binding"/>
    <property type="evidence" value="ECO:0007669"/>
    <property type="project" value="UniProtKB-KW"/>
</dbReference>
<proteinExistence type="predicted"/>
<evidence type="ECO:0000256" key="1">
    <source>
        <dbReference type="ARBA" id="ARBA00022723"/>
    </source>
</evidence>
<keyword evidence="3" id="KW-0520">NAD</keyword>
<dbReference type="Gene3D" id="3.40.718.10">
    <property type="entry name" value="Isopropylmalate Dehydrogenase"/>
    <property type="match status" value="1"/>
</dbReference>
<dbReference type="Proteomes" id="UP000287243">
    <property type="component" value="Chromosome"/>
</dbReference>
<name>A0A410P4P0_VELA1</name>
<gene>
    <name evidence="4" type="ORF">BU251_05030</name>
</gene>
<evidence type="ECO:0000256" key="2">
    <source>
        <dbReference type="ARBA" id="ARBA00023002"/>
    </source>
</evidence>
<dbReference type="EMBL" id="CP019384">
    <property type="protein sequence ID" value="QAT17136.1"/>
    <property type="molecule type" value="Genomic_DNA"/>
</dbReference>
<sequence>MKTRIAVTMGDPAGIGAEVLVKALRRLKPQADTEFHLIGDACILRRHGFRPAARVCLHDMAHAGLGHLHPGKPSRAGAKAAYGYLKEAVRMVRAGQADGLVTAPISKEVLRSVGFRWAGHTEFLAHALGASQVEMVFVSSRLRVVLVTRHMSLACAVRAVKKDRIVACGLLIYDFLRRTCGLASPRIAVCGLNPHAGEKGLFGKEEITQIAPAVKQLNRLCRGAFSGPAAADALFHRAWDGACDMVMAMYHDQGLIPFKMTEFSRGVHVTAGLPVVRTSPVHGTAYDIAGKNKADEGSMLAALELACDLAGLRRADR</sequence>
<dbReference type="AlphaFoldDB" id="A0A410P4P0"/>
<organism evidence="4 5">
    <name type="scientific">Velamenicoccus archaeovorus</name>
    <dbReference type="NCBI Taxonomy" id="1930593"/>
    <lineage>
        <taxon>Bacteria</taxon>
        <taxon>Pseudomonadati</taxon>
        <taxon>Candidatus Omnitrophota</taxon>
        <taxon>Candidatus Velamenicoccus</taxon>
    </lineage>
</organism>
<dbReference type="RefSeq" id="WP_128699804.1">
    <property type="nucleotide sequence ID" value="NZ_CP019384.1"/>
</dbReference>
<evidence type="ECO:0000313" key="4">
    <source>
        <dbReference type="EMBL" id="QAT17136.1"/>
    </source>
</evidence>
<dbReference type="KEGG" id="vai:BU251_05030"/>
<dbReference type="SUPFAM" id="SSF53659">
    <property type="entry name" value="Isocitrate/Isopropylmalate dehydrogenase-like"/>
    <property type="match status" value="1"/>
</dbReference>
<keyword evidence="5" id="KW-1185">Reference proteome</keyword>
<dbReference type="NCBIfam" id="TIGR00557">
    <property type="entry name" value="pdxA"/>
    <property type="match status" value="1"/>
</dbReference>
<dbReference type="GO" id="GO:0016491">
    <property type="term" value="F:oxidoreductase activity"/>
    <property type="evidence" value="ECO:0007669"/>
    <property type="project" value="UniProtKB-KW"/>
</dbReference>
<evidence type="ECO:0000256" key="3">
    <source>
        <dbReference type="ARBA" id="ARBA00023027"/>
    </source>
</evidence>
<dbReference type="InterPro" id="IPR005255">
    <property type="entry name" value="PdxA_fam"/>
</dbReference>
<evidence type="ECO:0000313" key="5">
    <source>
        <dbReference type="Proteomes" id="UP000287243"/>
    </source>
</evidence>
<accession>A0A410P4P0</accession>
<keyword evidence="2" id="KW-0560">Oxidoreductase</keyword>
<dbReference type="GO" id="GO:0051287">
    <property type="term" value="F:NAD binding"/>
    <property type="evidence" value="ECO:0007669"/>
    <property type="project" value="InterPro"/>
</dbReference>
<dbReference type="OrthoDB" id="9801783at2"/>
<dbReference type="PANTHER" id="PTHR30004">
    <property type="entry name" value="4-HYDROXYTHREONINE-4-PHOSPHATE DEHYDROGENASE"/>
    <property type="match status" value="1"/>
</dbReference>
<dbReference type="Pfam" id="PF04166">
    <property type="entry name" value="PdxA"/>
    <property type="match status" value="1"/>
</dbReference>
<dbReference type="PANTHER" id="PTHR30004:SF6">
    <property type="entry name" value="D-THREONATE 4-PHOSPHATE DEHYDROGENASE"/>
    <property type="match status" value="1"/>
</dbReference>
<reference evidence="4 5" key="1">
    <citation type="submission" date="2017-01" db="EMBL/GenBank/DDBJ databases">
        <title>First insights into the biology of 'candidatus Vampirococcus archaeovorus'.</title>
        <authorList>
            <person name="Kizina J."/>
            <person name="Jordan S."/>
            <person name="Stueber K."/>
            <person name="Reinhardt R."/>
            <person name="Harder J."/>
        </authorList>
    </citation>
    <scope>NUCLEOTIDE SEQUENCE [LARGE SCALE GENOMIC DNA]</scope>
    <source>
        <strain evidence="4 5">LiM</strain>
    </source>
</reference>
<protein>
    <submittedName>
        <fullName evidence="4">4-hydroxythreonine-4-phosphate dehydrogenase PdxA</fullName>
    </submittedName>
</protein>